<evidence type="ECO:0000256" key="2">
    <source>
        <dbReference type="ARBA" id="ARBA00022490"/>
    </source>
</evidence>
<keyword evidence="2" id="KW-0963">Cytoplasm</keyword>
<protein>
    <recommendedName>
        <fullName evidence="6">Cilia- and flagella-associated protein 91</fullName>
    </recommendedName>
</protein>
<organism evidence="9 10">
    <name type="scientific">Durusdinium trenchii</name>
    <dbReference type="NCBI Taxonomy" id="1381693"/>
    <lineage>
        <taxon>Eukaryota</taxon>
        <taxon>Sar</taxon>
        <taxon>Alveolata</taxon>
        <taxon>Dinophyceae</taxon>
        <taxon>Suessiales</taxon>
        <taxon>Symbiodiniaceae</taxon>
        <taxon>Durusdinium</taxon>
    </lineage>
</organism>
<feature type="region of interest" description="Disordered" evidence="7">
    <location>
        <begin position="444"/>
        <end position="493"/>
    </location>
</feature>
<keyword evidence="3" id="KW-0206">Cytoskeleton</keyword>
<keyword evidence="4" id="KW-0966">Cell projection</keyword>
<comment type="similarity">
    <text evidence="5">Belongs to the CFAP91 family.</text>
</comment>
<evidence type="ECO:0000256" key="3">
    <source>
        <dbReference type="ARBA" id="ARBA00023212"/>
    </source>
</evidence>
<keyword evidence="9" id="KW-0969">Cilium</keyword>
<feature type="region of interest" description="Disordered" evidence="7">
    <location>
        <begin position="1"/>
        <end position="24"/>
    </location>
</feature>
<comment type="subcellular location">
    <subcellularLocation>
        <location evidence="1">Cytoplasm</location>
        <location evidence="1">Cytoskeleton</location>
        <location evidence="1">Cilium axoneme</location>
    </subcellularLocation>
</comment>
<evidence type="ECO:0000256" key="7">
    <source>
        <dbReference type="SAM" id="MobiDB-lite"/>
    </source>
</evidence>
<evidence type="ECO:0000256" key="1">
    <source>
        <dbReference type="ARBA" id="ARBA00004430"/>
    </source>
</evidence>
<sequence length="754" mass="84926">MAASKGTAMTTTQTTTAKSATQQTRRFDHVYDPVYAVAGERDFARNTQQAMITSVAKVPNRENLFSEIPTVYKSHCYRVTTKSDLPAHVDAKFRPSQGATAGGVNSSAVSGSQRHKYFRRPVVPVLHSAPPEILLAQGASDDEVTREMETRRQLEAAAAAAAQDAQEGKVVDDVSGHTTQGTQTRVRESEAQTDPYTPAYVIPAGADQEPEILALAGLKHGEGLPATMREVKMIERARAKKKFLASLPPITDEASFNLRKRMMEEQELLEFKYREEDIDRVQAEHLRLLSNALHDREAETEFQSKQRIEAMRQQKLDQKDAQLMAIQKQRVKQLRKLAKRRSMVDPQTPSHEMIHEYSNFASKTYAPLLRDGKHDLKSIRDTDARPRHLFDYNGFQQLESSADPKLTNIEIKRPRRVKGRSSIERKRQAHLKDLEWMDNLLRSRKDGQDGATSEAKVAEDADEDEAQPFWRKRAEKLERPPTPCAASASRSDLDQQELSTAITLLQRLLRGRAIQNMMYEGKTKRLDLIQELRTDEIFGPEVSESGAVDPESKLDVDHRHGNEEKQAEVATLQAIQGEVVSSTLDVLSKELVRVQQERQIFSLVSNAVEKRRRREMLQAGTRQAELEQREREDEVYRQLMLVHQGTVDSYFDELLAESIEDAAADTAHMQVTSTKRPSSATGSAPGSARNGQTSDADVVQGLVSSFLLPHVQRENVRSKIEMQERRFVHAAHSSIYSALSTLDDADQEEKKCAD</sequence>
<evidence type="ECO:0000256" key="5">
    <source>
        <dbReference type="ARBA" id="ARBA00029468"/>
    </source>
</evidence>
<name>A0ABP0JYC1_9DINO</name>
<feature type="region of interest" description="Disordered" evidence="7">
    <location>
        <begin position="667"/>
        <end position="694"/>
    </location>
</feature>
<feature type="compositionally biased region" description="Low complexity" evidence="7">
    <location>
        <begin position="7"/>
        <end position="24"/>
    </location>
</feature>
<dbReference type="InterPro" id="IPR026720">
    <property type="entry name" value="CFAP91"/>
</dbReference>
<evidence type="ECO:0000256" key="4">
    <source>
        <dbReference type="ARBA" id="ARBA00023273"/>
    </source>
</evidence>
<proteinExistence type="inferred from homology"/>
<evidence type="ECO:0000259" key="8">
    <source>
        <dbReference type="Pfam" id="PF14738"/>
    </source>
</evidence>
<feature type="domain" description="CFAP91" evidence="8">
    <location>
        <begin position="182"/>
        <end position="336"/>
    </location>
</feature>
<dbReference type="PANTHER" id="PTHR22455">
    <property type="entry name" value="CILIA- AND FLAGELLA-ASSOCIATED PROTEIN 91"/>
    <property type="match status" value="1"/>
</dbReference>
<keyword evidence="9" id="KW-0282">Flagellum</keyword>
<dbReference type="EMBL" id="CAXAMM010009118">
    <property type="protein sequence ID" value="CAK9019481.1"/>
    <property type="molecule type" value="Genomic_DNA"/>
</dbReference>
<dbReference type="InterPro" id="IPR032840">
    <property type="entry name" value="CFAP91_dom"/>
</dbReference>
<gene>
    <name evidence="9" type="ORF">SCF082_LOCUS14532</name>
</gene>
<keyword evidence="10" id="KW-1185">Reference proteome</keyword>
<evidence type="ECO:0000256" key="6">
    <source>
        <dbReference type="ARBA" id="ARBA00029555"/>
    </source>
</evidence>
<evidence type="ECO:0000313" key="9">
    <source>
        <dbReference type="EMBL" id="CAK9019481.1"/>
    </source>
</evidence>
<dbReference type="Proteomes" id="UP001642464">
    <property type="component" value="Unassembled WGS sequence"/>
</dbReference>
<dbReference type="Pfam" id="PF14738">
    <property type="entry name" value="CFAP91"/>
    <property type="match status" value="1"/>
</dbReference>
<comment type="caution">
    <text evidence="9">The sequence shown here is derived from an EMBL/GenBank/DDBJ whole genome shotgun (WGS) entry which is preliminary data.</text>
</comment>
<feature type="compositionally biased region" description="Low complexity" evidence="7">
    <location>
        <begin position="677"/>
        <end position="688"/>
    </location>
</feature>
<accession>A0ABP0JYC1</accession>
<reference evidence="9 10" key="1">
    <citation type="submission" date="2024-02" db="EMBL/GenBank/DDBJ databases">
        <authorList>
            <person name="Chen Y."/>
            <person name="Shah S."/>
            <person name="Dougan E. K."/>
            <person name="Thang M."/>
            <person name="Chan C."/>
        </authorList>
    </citation>
    <scope>NUCLEOTIDE SEQUENCE [LARGE SCALE GENOMIC DNA]</scope>
</reference>
<feature type="compositionally biased region" description="Basic and acidic residues" evidence="7">
    <location>
        <begin position="166"/>
        <end position="175"/>
    </location>
</feature>
<dbReference type="PANTHER" id="PTHR22455:SF10">
    <property type="entry name" value="CILIA- AND FLAGELLA-ASSOCIATED PROTEIN 91"/>
    <property type="match status" value="1"/>
</dbReference>
<evidence type="ECO:0000313" key="10">
    <source>
        <dbReference type="Proteomes" id="UP001642464"/>
    </source>
</evidence>
<feature type="region of interest" description="Disordered" evidence="7">
    <location>
        <begin position="163"/>
        <end position="192"/>
    </location>
</feature>